<evidence type="ECO:0000256" key="1">
    <source>
        <dbReference type="ARBA" id="ARBA00022490"/>
    </source>
</evidence>
<dbReference type="Gene3D" id="3.55.30.10">
    <property type="entry name" value="Hsp33 domain"/>
    <property type="match status" value="1"/>
</dbReference>
<name>A0ABW1IQQ6_9BACL</name>
<dbReference type="Pfam" id="PF01430">
    <property type="entry name" value="HSP33"/>
    <property type="match status" value="1"/>
</dbReference>
<evidence type="ECO:0000256" key="4">
    <source>
        <dbReference type="ARBA" id="ARBA00023186"/>
    </source>
</evidence>
<keyword evidence="8" id="KW-1185">Reference proteome</keyword>
<keyword evidence="5 6" id="KW-0676">Redox-active center</keyword>
<evidence type="ECO:0000313" key="8">
    <source>
        <dbReference type="Proteomes" id="UP001596250"/>
    </source>
</evidence>
<dbReference type="PANTHER" id="PTHR30111">
    <property type="entry name" value="33 KDA CHAPERONIN"/>
    <property type="match status" value="1"/>
</dbReference>
<evidence type="ECO:0000313" key="7">
    <source>
        <dbReference type="EMBL" id="MFC5987104.1"/>
    </source>
</evidence>
<dbReference type="InterPro" id="IPR016154">
    <property type="entry name" value="Heat_shock_Hsp33_C"/>
</dbReference>
<dbReference type="PANTHER" id="PTHR30111:SF1">
    <property type="entry name" value="33 KDA CHAPERONIN"/>
    <property type="match status" value="1"/>
</dbReference>
<dbReference type="Gene3D" id="3.90.1280.10">
    <property type="entry name" value="HSP33 redox switch-like"/>
    <property type="match status" value="1"/>
</dbReference>
<organism evidence="7 8">
    <name type="scientific">Marinicrinis lubricantis</name>
    <dbReference type="NCBI Taxonomy" id="2086470"/>
    <lineage>
        <taxon>Bacteria</taxon>
        <taxon>Bacillati</taxon>
        <taxon>Bacillota</taxon>
        <taxon>Bacilli</taxon>
        <taxon>Bacillales</taxon>
        <taxon>Paenibacillaceae</taxon>
    </lineage>
</organism>
<dbReference type="Proteomes" id="UP001596250">
    <property type="component" value="Unassembled WGS sequence"/>
</dbReference>
<dbReference type="RefSeq" id="WP_379894432.1">
    <property type="nucleotide sequence ID" value="NZ_CBCSCT010000054.1"/>
</dbReference>
<keyword evidence="1 6" id="KW-0963">Cytoplasm</keyword>
<gene>
    <name evidence="6 7" type="primary">hslO</name>
    <name evidence="7" type="ORF">ACFPXP_11880</name>
</gene>
<dbReference type="SUPFAM" id="SSF118352">
    <property type="entry name" value="HSP33 redox switch-like"/>
    <property type="match status" value="1"/>
</dbReference>
<evidence type="ECO:0000256" key="6">
    <source>
        <dbReference type="HAMAP-Rule" id="MF_00117"/>
    </source>
</evidence>
<dbReference type="InterPro" id="IPR000397">
    <property type="entry name" value="Heat_shock_Hsp33"/>
</dbReference>
<comment type="caution">
    <text evidence="7">The sequence shown here is derived from an EMBL/GenBank/DDBJ whole genome shotgun (WGS) entry which is preliminary data.</text>
</comment>
<comment type="function">
    <text evidence="6">Redox regulated molecular chaperone. Protects both thermally unfolding and oxidatively damaged proteins from irreversible aggregation. Plays an important role in the bacterial defense system toward oxidative stress.</text>
</comment>
<dbReference type="PIRSF" id="PIRSF005261">
    <property type="entry name" value="Heat_shock_Hsp33"/>
    <property type="match status" value="1"/>
</dbReference>
<feature type="disulfide bond" description="Redox-active" evidence="6">
    <location>
        <begin position="268"/>
        <end position="271"/>
    </location>
</feature>
<dbReference type="NCBIfam" id="NF001033">
    <property type="entry name" value="PRK00114.1"/>
    <property type="match status" value="1"/>
</dbReference>
<protein>
    <recommendedName>
        <fullName evidence="6">33 kDa chaperonin</fullName>
    </recommendedName>
    <alternativeName>
        <fullName evidence="6">Heat shock protein 33 homolog</fullName>
        <shortName evidence="6">HSP33</shortName>
    </alternativeName>
</protein>
<keyword evidence="3 6" id="KW-1015">Disulfide bond</keyword>
<evidence type="ECO:0000256" key="2">
    <source>
        <dbReference type="ARBA" id="ARBA00022833"/>
    </source>
</evidence>
<dbReference type="SUPFAM" id="SSF64397">
    <property type="entry name" value="Hsp33 domain"/>
    <property type="match status" value="1"/>
</dbReference>
<dbReference type="EMBL" id="JBHSQV010000151">
    <property type="protein sequence ID" value="MFC5987104.1"/>
    <property type="molecule type" value="Genomic_DNA"/>
</dbReference>
<sequence length="294" mass="32157">MNDYILRGTALDGKVRALAAYSKNLVQELRERQDTWSTATAALGRSATIGAMMGAMLKGEERLTIQVRGDGPIGHIVIDANAKGEVRGYVQNPHVQLPTNAIGKIDVRGGVGTEGSIIVIKDLGMKEPYRGNSPIVSGEISDDFTYYFATSEQTPSAVAAGVLVDKDHSVITAGGFIIQLLPGLSDEEISAIEGQLGQLHTITKYLDEGLAIEEVLRMVLPSFVEMERLPLVFKCSCSEERVERTLISLGTDELKQIIAEDGQAEMVCHFCNQKYHFNKSELESIVEKIEMQKK</sequence>
<evidence type="ECO:0000256" key="5">
    <source>
        <dbReference type="ARBA" id="ARBA00023284"/>
    </source>
</evidence>
<dbReference type="InterPro" id="IPR016153">
    <property type="entry name" value="Heat_shock_Hsp33_N"/>
</dbReference>
<feature type="disulfide bond" description="Redox-active" evidence="6">
    <location>
        <begin position="235"/>
        <end position="237"/>
    </location>
</feature>
<evidence type="ECO:0000256" key="3">
    <source>
        <dbReference type="ARBA" id="ARBA00023157"/>
    </source>
</evidence>
<keyword evidence="2 6" id="KW-0862">Zinc</keyword>
<keyword evidence="4 6" id="KW-0143">Chaperone</keyword>
<dbReference type="CDD" id="cd00498">
    <property type="entry name" value="Hsp33"/>
    <property type="match status" value="1"/>
</dbReference>
<proteinExistence type="inferred from homology"/>
<accession>A0ABW1IQQ6</accession>
<comment type="PTM">
    <text evidence="6">Under oxidizing conditions two disulfide bonds are formed involving the reactive cysteines. Under reducing conditions zinc is bound to the reactive cysteines and the protein is inactive.</text>
</comment>
<dbReference type="HAMAP" id="MF_00117">
    <property type="entry name" value="HslO"/>
    <property type="match status" value="1"/>
</dbReference>
<comment type="subcellular location">
    <subcellularLocation>
        <location evidence="6">Cytoplasm</location>
    </subcellularLocation>
</comment>
<comment type="similarity">
    <text evidence="6">Belongs to the HSP33 family.</text>
</comment>
<reference evidence="8" key="1">
    <citation type="journal article" date="2019" name="Int. J. Syst. Evol. Microbiol.">
        <title>The Global Catalogue of Microorganisms (GCM) 10K type strain sequencing project: providing services to taxonomists for standard genome sequencing and annotation.</title>
        <authorList>
            <consortium name="The Broad Institute Genomics Platform"/>
            <consortium name="The Broad Institute Genome Sequencing Center for Infectious Disease"/>
            <person name="Wu L."/>
            <person name="Ma J."/>
        </authorList>
    </citation>
    <scope>NUCLEOTIDE SEQUENCE [LARGE SCALE GENOMIC DNA]</scope>
    <source>
        <strain evidence="8">CCM 8749</strain>
    </source>
</reference>